<keyword evidence="3" id="KW-0547">Nucleotide-binding</keyword>
<dbReference type="GO" id="GO:0009966">
    <property type="term" value="P:regulation of signal transduction"/>
    <property type="evidence" value="ECO:0007669"/>
    <property type="project" value="UniProtKB-ARBA"/>
</dbReference>
<dbReference type="PROSITE" id="PS51450">
    <property type="entry name" value="LRR"/>
    <property type="match status" value="2"/>
</dbReference>
<dbReference type="RefSeq" id="XP_029940019.1">
    <property type="nucleotide sequence ID" value="XM_030084159.1"/>
</dbReference>
<dbReference type="Pfam" id="PF08477">
    <property type="entry name" value="Roc"/>
    <property type="match status" value="1"/>
</dbReference>
<dbReference type="PANTHER" id="PTHR48051">
    <property type="match status" value="1"/>
</dbReference>
<name>A0A672IED1_SALFA</name>
<evidence type="ECO:0000256" key="2">
    <source>
        <dbReference type="ARBA" id="ARBA00022737"/>
    </source>
</evidence>
<dbReference type="PANTHER" id="PTHR48051:SF1">
    <property type="entry name" value="RAS SUPPRESSOR PROTEIN 1"/>
    <property type="match status" value="1"/>
</dbReference>
<dbReference type="Pfam" id="PF13855">
    <property type="entry name" value="LRR_8"/>
    <property type="match status" value="3"/>
</dbReference>
<dbReference type="GO" id="GO:0000166">
    <property type="term" value="F:nucleotide binding"/>
    <property type="evidence" value="ECO:0007669"/>
    <property type="project" value="UniProtKB-KW"/>
</dbReference>
<dbReference type="Gene3D" id="3.80.10.10">
    <property type="entry name" value="Ribonuclease Inhibitor"/>
    <property type="match status" value="1"/>
</dbReference>
<dbReference type="OrthoDB" id="676979at2759"/>
<organism evidence="6 7">
    <name type="scientific">Salarias fasciatus</name>
    <name type="common">Jewelled blenny</name>
    <name type="synonym">Blennius fasciatus</name>
    <dbReference type="NCBI Taxonomy" id="181472"/>
    <lineage>
        <taxon>Eukaryota</taxon>
        <taxon>Metazoa</taxon>
        <taxon>Chordata</taxon>
        <taxon>Craniata</taxon>
        <taxon>Vertebrata</taxon>
        <taxon>Euteleostomi</taxon>
        <taxon>Actinopterygii</taxon>
        <taxon>Neopterygii</taxon>
        <taxon>Teleostei</taxon>
        <taxon>Neoteleostei</taxon>
        <taxon>Acanthomorphata</taxon>
        <taxon>Ovalentaria</taxon>
        <taxon>Blenniimorphae</taxon>
        <taxon>Blenniiformes</taxon>
        <taxon>Blennioidei</taxon>
        <taxon>Blenniidae</taxon>
        <taxon>Salariinae</taxon>
        <taxon>Salarias</taxon>
    </lineage>
</organism>
<proteinExistence type="predicted"/>
<evidence type="ECO:0000313" key="7">
    <source>
        <dbReference type="Proteomes" id="UP000472267"/>
    </source>
</evidence>
<dbReference type="Gene3D" id="1.10.10.10">
    <property type="entry name" value="Winged helix-like DNA-binding domain superfamily/Winged helix DNA-binding domain"/>
    <property type="match status" value="1"/>
</dbReference>
<evidence type="ECO:0000259" key="5">
    <source>
        <dbReference type="PROSITE" id="PS51424"/>
    </source>
</evidence>
<feature type="region of interest" description="Disordered" evidence="4">
    <location>
        <begin position="1"/>
        <end position="22"/>
    </location>
</feature>
<dbReference type="CTD" id="9258"/>
<evidence type="ECO:0000256" key="3">
    <source>
        <dbReference type="ARBA" id="ARBA00022741"/>
    </source>
</evidence>
<dbReference type="FunCoup" id="A0A672IED1">
    <property type="interactions" value="719"/>
</dbReference>
<sequence length="994" mass="109888">MKSLQEPREDGHGHGHAPGPDLKTARLWRDAALRSRKLRSDLRHLTLCAKDNRLALPDDLGHVEALDLGNNGLRELPDALGPALGNLRVLVLRRNKLSALPRAVLELGRLLELDLSHNLLRGLPDGLGRLAALQKLCVSHNAIQQLPVQLGALRALEELDLSFNQLRELPASFAQLARLRTLDADHNRLGRFPAEALALGELEELDCSGNPFRALPADVARLRAAKVLWLSGLGVAALPDGFCDLRRLESLMLDGNRLAALPPAFGRLQSLKMLNLSSNEFRDFPEAVLSIAGLEELYLSRNRLSRLPRDIARLENLVNLWLDNNVLTHLPDAIVELRRLEELVLQGNQIAVLPEDFGRLSRVNIWKVKGNPLVQPPYEVCLKGVPYIALYQQELARSQLAVKPRLKLVLLGRSGAGKTRLRRSLVGGAGAPGTRGVEVTPWTADAARHLTFLVYDLSGRRDYDLIQPFFLSPGALYVLAVNMKTYSPRDFYAHVGYFLRLLAAKVPDAVVVLVGTHADLCGEAELEERGLDIHRQIGLQERRDVQSLRGLVQQVDRALEQGAGVRASSPHAPFYAVSDRNLRRRRARLQFALSHRPRVLSPVLTVGAAPAGVRRLRDKLLSVADHGDIFPALRRVLPRSWQTLEELLAKAEEPWLSWWDAARLGLQAGLTEDRLHAALSFLHDSGKLLHFEDSPTLKDYIFHNLPHFTAVLDALFQRDEAALLERLLAEAEDEKGDDAEAGRLRRHVDGFLRHGVLPAAVLRPLLRPLVRTPQDLQLVAELLEKMGVCYCVNKPRGKPLNGGAAAAACYKFPGHVGGEEPPPDASPPPPGPALSVEQLHIRYSFPSLLPPGLFARFSVRIDRHVGRRSDGRRRILAYRGKVPVVIALRDDALSVASRAALPDIWTAWQAVTPLLEELELLLQEWPGLPYCVHILCSKCLKSGCSSPHAFPGELLTQPRPEGLTEVICPKNGSERVNVALIYPPTPTALSPALQ</sequence>
<dbReference type="AlphaFoldDB" id="A0A672IED1"/>
<gene>
    <name evidence="6" type="primary">mfhas1</name>
</gene>
<dbReference type="InParanoid" id="A0A672IED1"/>
<dbReference type="InterPro" id="IPR027417">
    <property type="entry name" value="P-loop_NTPase"/>
</dbReference>
<keyword evidence="7" id="KW-1185">Reference proteome</keyword>
<accession>A0A672IED1</accession>
<reference evidence="6" key="2">
    <citation type="submission" date="2025-09" db="UniProtKB">
        <authorList>
            <consortium name="Ensembl"/>
        </authorList>
    </citation>
    <scope>IDENTIFICATION</scope>
</reference>
<evidence type="ECO:0000313" key="6">
    <source>
        <dbReference type="Ensembl" id="ENSSFAP00005039300.1"/>
    </source>
</evidence>
<dbReference type="OMA" id="IVCPKNG"/>
<feature type="domain" description="Roc" evidence="5">
    <location>
        <begin position="399"/>
        <end position="627"/>
    </location>
</feature>
<keyword evidence="1" id="KW-0433">Leucine-rich repeat</keyword>
<dbReference type="SUPFAM" id="SSF52540">
    <property type="entry name" value="P-loop containing nucleoside triphosphate hydrolases"/>
    <property type="match status" value="1"/>
</dbReference>
<dbReference type="Gene3D" id="3.40.50.300">
    <property type="entry name" value="P-loop containing nucleotide triphosphate hydrolases"/>
    <property type="match status" value="1"/>
</dbReference>
<dbReference type="SMART" id="SM00369">
    <property type="entry name" value="LRR_TYP"/>
    <property type="match status" value="12"/>
</dbReference>
<feature type="compositionally biased region" description="Basic and acidic residues" evidence="4">
    <location>
        <begin position="1"/>
        <end position="13"/>
    </location>
</feature>
<dbReference type="InterPro" id="IPR020859">
    <property type="entry name" value="ROC"/>
</dbReference>
<dbReference type="PRINTS" id="PR00019">
    <property type="entry name" value="LEURICHRPT"/>
</dbReference>
<keyword evidence="2" id="KW-0677">Repeat</keyword>
<dbReference type="InterPro" id="IPR003591">
    <property type="entry name" value="Leu-rich_rpt_typical-subtyp"/>
</dbReference>
<evidence type="ECO:0000256" key="4">
    <source>
        <dbReference type="SAM" id="MobiDB-lite"/>
    </source>
</evidence>
<dbReference type="Proteomes" id="UP000472267">
    <property type="component" value="Unassembled WGS sequence"/>
</dbReference>
<dbReference type="Ensembl" id="ENSSFAT00005040756.1">
    <property type="protein sequence ID" value="ENSSFAP00005039300.1"/>
    <property type="gene ID" value="ENSSFAG00005019667.1"/>
</dbReference>
<dbReference type="InterPro" id="IPR032675">
    <property type="entry name" value="LRR_dom_sf"/>
</dbReference>
<dbReference type="InterPro" id="IPR036388">
    <property type="entry name" value="WH-like_DNA-bd_sf"/>
</dbReference>
<dbReference type="SMART" id="SM00364">
    <property type="entry name" value="LRR_BAC"/>
    <property type="match status" value="12"/>
</dbReference>
<dbReference type="GO" id="GO:0005737">
    <property type="term" value="C:cytoplasm"/>
    <property type="evidence" value="ECO:0007669"/>
    <property type="project" value="TreeGrafter"/>
</dbReference>
<evidence type="ECO:0000256" key="1">
    <source>
        <dbReference type="ARBA" id="ARBA00022614"/>
    </source>
</evidence>
<dbReference type="GeneID" id="115382437"/>
<dbReference type="InterPro" id="IPR001611">
    <property type="entry name" value="Leu-rich_rpt"/>
</dbReference>
<dbReference type="PROSITE" id="PS51424">
    <property type="entry name" value="ROC"/>
    <property type="match status" value="1"/>
</dbReference>
<protein>
    <recommendedName>
        <fullName evidence="5">Roc domain-containing protein</fullName>
    </recommendedName>
</protein>
<dbReference type="InterPro" id="IPR050216">
    <property type="entry name" value="LRR_domain-containing"/>
</dbReference>
<reference evidence="6" key="1">
    <citation type="submission" date="2025-08" db="UniProtKB">
        <authorList>
            <consortium name="Ensembl"/>
        </authorList>
    </citation>
    <scope>IDENTIFICATION</scope>
</reference>
<dbReference type="SUPFAM" id="SSF52058">
    <property type="entry name" value="L domain-like"/>
    <property type="match status" value="1"/>
</dbReference>